<accession>X6NJU9</accession>
<feature type="signal peptide" evidence="1">
    <location>
        <begin position="1"/>
        <end position="18"/>
    </location>
</feature>
<reference evidence="2 3" key="1">
    <citation type="journal article" date="2013" name="Curr. Biol.">
        <title>The Genome of the Foraminiferan Reticulomyxa filosa.</title>
        <authorList>
            <person name="Glockner G."/>
            <person name="Hulsmann N."/>
            <person name="Schleicher M."/>
            <person name="Noegel A.A."/>
            <person name="Eichinger L."/>
            <person name="Gallinger C."/>
            <person name="Pawlowski J."/>
            <person name="Sierra R."/>
            <person name="Euteneuer U."/>
            <person name="Pillet L."/>
            <person name="Moustafa A."/>
            <person name="Platzer M."/>
            <person name="Groth M."/>
            <person name="Szafranski K."/>
            <person name="Schliwa M."/>
        </authorList>
    </citation>
    <scope>NUCLEOTIDE SEQUENCE [LARGE SCALE GENOMIC DNA]</scope>
</reference>
<dbReference type="AlphaFoldDB" id="X6NJU9"/>
<keyword evidence="3" id="KW-1185">Reference proteome</keyword>
<protein>
    <submittedName>
        <fullName evidence="2">Uncharacterized protein</fullName>
    </submittedName>
</protein>
<keyword evidence="1" id="KW-0732">Signal</keyword>
<evidence type="ECO:0000313" key="2">
    <source>
        <dbReference type="EMBL" id="ETO25994.1"/>
    </source>
</evidence>
<organism evidence="2 3">
    <name type="scientific">Reticulomyxa filosa</name>
    <dbReference type="NCBI Taxonomy" id="46433"/>
    <lineage>
        <taxon>Eukaryota</taxon>
        <taxon>Sar</taxon>
        <taxon>Rhizaria</taxon>
        <taxon>Retaria</taxon>
        <taxon>Foraminifera</taxon>
        <taxon>Monothalamids</taxon>
        <taxon>Reticulomyxidae</taxon>
        <taxon>Reticulomyxa</taxon>
    </lineage>
</organism>
<feature type="chain" id="PRO_5004975955" evidence="1">
    <location>
        <begin position="19"/>
        <end position="198"/>
    </location>
</feature>
<gene>
    <name evidence="2" type="ORF">RFI_11143</name>
</gene>
<feature type="non-terminal residue" evidence="2">
    <location>
        <position position="198"/>
    </location>
</feature>
<dbReference type="Proteomes" id="UP000023152">
    <property type="component" value="Unassembled WGS sequence"/>
</dbReference>
<name>X6NJU9_RETFI</name>
<evidence type="ECO:0000256" key="1">
    <source>
        <dbReference type="SAM" id="SignalP"/>
    </source>
</evidence>
<evidence type="ECO:0000313" key="3">
    <source>
        <dbReference type="Proteomes" id="UP000023152"/>
    </source>
</evidence>
<comment type="caution">
    <text evidence="2">The sequence shown here is derived from an EMBL/GenBank/DDBJ whole genome shotgun (WGS) entry which is preliminary data.</text>
</comment>
<sequence>MILLAVLVFFAIFNGASSYQRKNDYLSDNCESVAWSASKSYKITPNDRTTCFHGPWRYSEDPVNTRVQIESKTTLNVALRVWALTNLEGAITVNVDLSTETILKKWKSNDNYTCHPLGNDEEYEDVKEWLAKSREPCAEEHSNRLFLNGISKDFNETIDALKYQIMDISIFATQEQNKNESNECFGFSDVIMENLQSK</sequence>
<proteinExistence type="predicted"/>
<dbReference type="EMBL" id="ASPP01008154">
    <property type="protein sequence ID" value="ETO25994.1"/>
    <property type="molecule type" value="Genomic_DNA"/>
</dbReference>